<dbReference type="InterPro" id="IPR012347">
    <property type="entry name" value="Ferritin-like"/>
</dbReference>
<dbReference type="PANTHER" id="PTHR38593">
    <property type="entry name" value="BLR2558 PROTEIN"/>
    <property type="match status" value="1"/>
</dbReference>
<evidence type="ECO:0000313" key="2">
    <source>
        <dbReference type="EMBL" id="KAA9332894.1"/>
    </source>
</evidence>
<evidence type="ECO:0000259" key="1">
    <source>
        <dbReference type="Pfam" id="PF13628"/>
    </source>
</evidence>
<protein>
    <submittedName>
        <fullName evidence="2">DUF4142 domain-containing protein</fullName>
    </submittedName>
</protein>
<comment type="caution">
    <text evidence="2">The sequence shown here is derived from an EMBL/GenBank/DDBJ whole genome shotgun (WGS) entry which is preliminary data.</text>
</comment>
<organism evidence="2 3">
    <name type="scientific">Adhaeribacter soli</name>
    <dbReference type="NCBI Taxonomy" id="2607655"/>
    <lineage>
        <taxon>Bacteria</taxon>
        <taxon>Pseudomonadati</taxon>
        <taxon>Bacteroidota</taxon>
        <taxon>Cytophagia</taxon>
        <taxon>Cytophagales</taxon>
        <taxon>Hymenobacteraceae</taxon>
        <taxon>Adhaeribacter</taxon>
    </lineage>
</organism>
<accession>A0A5N1IS72</accession>
<dbReference type="PANTHER" id="PTHR38593:SF1">
    <property type="entry name" value="BLR2558 PROTEIN"/>
    <property type="match status" value="1"/>
</dbReference>
<dbReference type="Pfam" id="PF13628">
    <property type="entry name" value="DUF4142"/>
    <property type="match status" value="1"/>
</dbReference>
<evidence type="ECO:0000313" key="3">
    <source>
        <dbReference type="Proteomes" id="UP000326570"/>
    </source>
</evidence>
<name>A0A5N1IS72_9BACT</name>
<dbReference type="Proteomes" id="UP000326570">
    <property type="component" value="Unassembled WGS sequence"/>
</dbReference>
<dbReference type="InterPro" id="IPR025419">
    <property type="entry name" value="DUF4142"/>
</dbReference>
<reference evidence="2 3" key="1">
    <citation type="submission" date="2019-09" db="EMBL/GenBank/DDBJ databases">
        <title>Genome sequence of Adhaeribacter sp. M2.</title>
        <authorList>
            <person name="Srinivasan S."/>
        </authorList>
    </citation>
    <scope>NUCLEOTIDE SEQUENCE [LARGE SCALE GENOMIC DNA]</scope>
    <source>
        <strain evidence="2 3">M2</strain>
    </source>
</reference>
<gene>
    <name evidence="2" type="ORF">F0P94_12080</name>
</gene>
<proteinExistence type="predicted"/>
<dbReference type="AlphaFoldDB" id="A0A5N1IS72"/>
<dbReference type="Gene3D" id="1.20.1260.10">
    <property type="match status" value="1"/>
</dbReference>
<dbReference type="EMBL" id="VTWT01000006">
    <property type="protein sequence ID" value="KAA9332894.1"/>
    <property type="molecule type" value="Genomic_DNA"/>
</dbReference>
<feature type="domain" description="DUF4142" evidence="1">
    <location>
        <begin position="4"/>
        <end position="145"/>
    </location>
</feature>
<keyword evidence="3" id="KW-1185">Reference proteome</keyword>
<sequence length="152" mass="16988">MKLTDPEIASVAVVANQIDIDHARLAQEKTQNTEVLNFAQTMITDHQAVIDQATALVKKLNVTPKENQLSRKLQTDSENSMKMLRAKSGSAFDQAYIDHEVTYHKAVISTVENTLIPNAKNAELKALLQNILPSLRAHLEHAQMLKTQYAKE</sequence>